<dbReference type="STRING" id="6210.W6U6U2"/>
<reference evidence="2 3" key="1">
    <citation type="journal article" date="2013" name="Nat. Genet.">
        <title>The genome of the hydatid tapeworm Echinococcus granulosus.</title>
        <authorList>
            <person name="Zheng H."/>
            <person name="Zhang W."/>
            <person name="Zhang L."/>
            <person name="Zhang Z."/>
            <person name="Li J."/>
            <person name="Lu G."/>
            <person name="Zhu Y."/>
            <person name="Wang Y."/>
            <person name="Huang Y."/>
            <person name="Liu J."/>
            <person name="Kang H."/>
            <person name="Chen J."/>
            <person name="Wang L."/>
            <person name="Chen A."/>
            <person name="Yu S."/>
            <person name="Gao Z."/>
            <person name="Jin L."/>
            <person name="Gu W."/>
            <person name="Wang Z."/>
            <person name="Zhao L."/>
            <person name="Shi B."/>
            <person name="Wen H."/>
            <person name="Lin R."/>
            <person name="Jones M.K."/>
            <person name="Brejova B."/>
            <person name="Vinar T."/>
            <person name="Zhao G."/>
            <person name="McManus D.P."/>
            <person name="Chen Z."/>
            <person name="Zhou Y."/>
            <person name="Wang S."/>
        </authorList>
    </citation>
    <scope>NUCLEOTIDE SEQUENCE [LARGE SCALE GENOMIC DNA]</scope>
</reference>
<feature type="compositionally biased region" description="Basic and acidic residues" evidence="1">
    <location>
        <begin position="1"/>
        <end position="17"/>
    </location>
</feature>
<comment type="caution">
    <text evidence="2">The sequence shown here is derived from an EMBL/GenBank/DDBJ whole genome shotgun (WGS) entry which is preliminary data.</text>
</comment>
<proteinExistence type="predicted"/>
<protein>
    <submittedName>
        <fullName evidence="2">Uncharacterized protein</fullName>
    </submittedName>
</protein>
<feature type="region of interest" description="Disordered" evidence="1">
    <location>
        <begin position="1"/>
        <end position="40"/>
    </location>
</feature>
<evidence type="ECO:0000313" key="2">
    <source>
        <dbReference type="EMBL" id="EUB54072.1"/>
    </source>
</evidence>
<dbReference type="GeneID" id="36346784"/>
<dbReference type="OrthoDB" id="10553418at2759"/>
<sequence length="112" mass="12333">MIRSKSEIRMKRNEFKSTKSPSVAGYFPPPPPSSTVSSNSLAPPIAAVSAVVQSRTILQGISVFLLNRGCKRIALFYDMRTTDFDIPETSVDTKESITGCKIRGEHSKLDQN</sequence>
<dbReference type="KEGG" id="egl:EGR_11069"/>
<gene>
    <name evidence="2" type="ORF">EGR_11069</name>
</gene>
<dbReference type="Proteomes" id="UP000019149">
    <property type="component" value="Unassembled WGS sequence"/>
</dbReference>
<dbReference type="AlphaFoldDB" id="W6U6U2"/>
<evidence type="ECO:0000313" key="3">
    <source>
        <dbReference type="Proteomes" id="UP000019149"/>
    </source>
</evidence>
<organism evidence="2 3">
    <name type="scientific">Echinococcus granulosus</name>
    <name type="common">Hydatid tapeworm</name>
    <dbReference type="NCBI Taxonomy" id="6210"/>
    <lineage>
        <taxon>Eukaryota</taxon>
        <taxon>Metazoa</taxon>
        <taxon>Spiralia</taxon>
        <taxon>Lophotrochozoa</taxon>
        <taxon>Platyhelminthes</taxon>
        <taxon>Cestoda</taxon>
        <taxon>Eucestoda</taxon>
        <taxon>Cyclophyllidea</taxon>
        <taxon>Taeniidae</taxon>
        <taxon>Echinococcus</taxon>
        <taxon>Echinococcus granulosus group</taxon>
    </lineage>
</organism>
<accession>W6U6U2</accession>
<dbReference type="CTD" id="36346784"/>
<dbReference type="EMBL" id="APAU02000359">
    <property type="protein sequence ID" value="EUB54072.1"/>
    <property type="molecule type" value="Genomic_DNA"/>
</dbReference>
<evidence type="ECO:0000256" key="1">
    <source>
        <dbReference type="SAM" id="MobiDB-lite"/>
    </source>
</evidence>
<keyword evidence="3" id="KW-1185">Reference proteome</keyword>
<dbReference type="RefSeq" id="XP_024345268.1">
    <property type="nucleotide sequence ID" value="XM_024500318.1"/>
</dbReference>
<name>W6U6U2_ECHGR</name>